<dbReference type="STRING" id="178355.SAMN04488062_10232"/>
<proteinExistence type="predicted"/>
<sequence length="296" mass="35192">MNKDVILKILEGSQSIHHFSEEIVINSEIFSENLKKLIKVYCKNSTLYFFYMNYYNNALNEARKNNLKLAERNIKKAKSNVDFTDFGKDEINIFNLLAFTVDAYMLYKKDDFRGSIMKTIEVMELDNIYEKQFSFIYFHKIQQLHNISRVYLKCNEFKKFTHTIDILLQNLLLNRSVNFENQTFESKDVNFYLDLRILMTYQVFFEVIHFIEKNTENERLHFNECFKAIIDNTDEFIFDELIGVFQWVAIKNDLLNGKVLSEVLISNYFESSKKFSDKTPTASIIRSLNTNLVQQD</sequence>
<evidence type="ECO:0000313" key="2">
    <source>
        <dbReference type="Proteomes" id="UP000199274"/>
    </source>
</evidence>
<dbReference type="AlphaFoldDB" id="A0A1G7WU98"/>
<dbReference type="OrthoDB" id="1274469at2"/>
<gene>
    <name evidence="1" type="ORF">SAMN04488062_10232</name>
</gene>
<organism evidence="1 2">
    <name type="scientific">Flavobacterium omnivorum</name>
    <dbReference type="NCBI Taxonomy" id="178355"/>
    <lineage>
        <taxon>Bacteria</taxon>
        <taxon>Pseudomonadati</taxon>
        <taxon>Bacteroidota</taxon>
        <taxon>Flavobacteriia</taxon>
        <taxon>Flavobacteriales</taxon>
        <taxon>Flavobacteriaceae</taxon>
        <taxon>Flavobacterium</taxon>
    </lineage>
</organism>
<dbReference type="RefSeq" id="WP_091254728.1">
    <property type="nucleotide sequence ID" value="NZ_FNDB01000002.1"/>
</dbReference>
<keyword evidence="2" id="KW-1185">Reference proteome</keyword>
<dbReference type="Proteomes" id="UP000199274">
    <property type="component" value="Unassembled WGS sequence"/>
</dbReference>
<reference evidence="2" key="1">
    <citation type="submission" date="2016-10" db="EMBL/GenBank/DDBJ databases">
        <authorList>
            <person name="Varghese N."/>
            <person name="Submissions S."/>
        </authorList>
    </citation>
    <scope>NUCLEOTIDE SEQUENCE [LARGE SCALE GENOMIC DNA]</scope>
    <source>
        <strain evidence="2">CGMCC 1.2747</strain>
    </source>
</reference>
<accession>A0A1G7WU98</accession>
<dbReference type="EMBL" id="FNDB01000002">
    <property type="protein sequence ID" value="SDG75503.1"/>
    <property type="molecule type" value="Genomic_DNA"/>
</dbReference>
<name>A0A1G7WU98_9FLAO</name>
<evidence type="ECO:0000313" key="1">
    <source>
        <dbReference type="EMBL" id="SDG75503.1"/>
    </source>
</evidence>
<protein>
    <submittedName>
        <fullName evidence="1">Uncharacterized protein</fullName>
    </submittedName>
</protein>